<dbReference type="Pfam" id="PF23240">
    <property type="entry name" value="HAT_PRP39_N"/>
    <property type="match status" value="1"/>
</dbReference>
<dbReference type="Proteomes" id="UP000266841">
    <property type="component" value="Unassembled WGS sequence"/>
</dbReference>
<dbReference type="GO" id="GO:0071007">
    <property type="term" value="C:U2-type catalytic step 2 spliceosome"/>
    <property type="evidence" value="ECO:0007669"/>
    <property type="project" value="TreeGrafter"/>
</dbReference>
<dbReference type="InterPro" id="IPR045075">
    <property type="entry name" value="Syf1-like"/>
</dbReference>
<dbReference type="GO" id="GO:0000974">
    <property type="term" value="C:Prp19 complex"/>
    <property type="evidence" value="ECO:0007669"/>
    <property type="project" value="TreeGrafter"/>
</dbReference>
<feature type="compositionally biased region" description="Low complexity" evidence="7">
    <location>
        <begin position="874"/>
        <end position="888"/>
    </location>
</feature>
<dbReference type="OrthoDB" id="541719at2759"/>
<dbReference type="PANTHER" id="PTHR11246">
    <property type="entry name" value="PRE-MRNA SPLICING FACTOR"/>
    <property type="match status" value="1"/>
</dbReference>
<comment type="similarity">
    <text evidence="2">Belongs to the crooked-neck family.</text>
</comment>
<feature type="region of interest" description="Disordered" evidence="7">
    <location>
        <begin position="874"/>
        <end position="901"/>
    </location>
</feature>
<evidence type="ECO:0000256" key="5">
    <source>
        <dbReference type="ARBA" id="ARBA00023187"/>
    </source>
</evidence>
<comment type="caution">
    <text evidence="8">The sequence shown here is derived from an EMBL/GenBank/DDBJ whole genome shotgun (WGS) entry which is preliminary data.</text>
</comment>
<gene>
    <name evidence="8" type="ORF">THAOC_02249</name>
</gene>
<accession>K0TQG5</accession>
<dbReference type="GO" id="GO:0000245">
    <property type="term" value="P:spliceosomal complex assembly"/>
    <property type="evidence" value="ECO:0007669"/>
    <property type="project" value="TreeGrafter"/>
</dbReference>
<dbReference type="AlphaFoldDB" id="K0TQG5"/>
<dbReference type="PANTHER" id="PTHR11246:SF3">
    <property type="entry name" value="CROOKED NECK-LIKE PROTEIN 1"/>
    <property type="match status" value="1"/>
</dbReference>
<keyword evidence="3" id="KW-0507">mRNA processing</keyword>
<keyword evidence="5" id="KW-0508">mRNA splicing</keyword>
<dbReference type="EMBL" id="AGNL01002595">
    <property type="protein sequence ID" value="EJK76007.1"/>
    <property type="molecule type" value="Genomic_DNA"/>
</dbReference>
<evidence type="ECO:0000256" key="2">
    <source>
        <dbReference type="ARBA" id="ARBA00008644"/>
    </source>
</evidence>
<evidence type="ECO:0000256" key="3">
    <source>
        <dbReference type="ARBA" id="ARBA00022664"/>
    </source>
</evidence>
<dbReference type="SUPFAM" id="SSF48452">
    <property type="entry name" value="TPR-like"/>
    <property type="match status" value="3"/>
</dbReference>
<proteinExistence type="inferred from homology"/>
<dbReference type="InterPro" id="IPR059164">
    <property type="entry name" value="HAT_PRP39_C"/>
</dbReference>
<dbReference type="eggNOG" id="KOG1915">
    <property type="taxonomic scope" value="Eukaryota"/>
</dbReference>
<comment type="subcellular location">
    <subcellularLocation>
        <location evidence="1">Nucleus</location>
    </subcellularLocation>
</comment>
<dbReference type="GO" id="GO:0071011">
    <property type="term" value="C:precatalytic spliceosome"/>
    <property type="evidence" value="ECO:0007669"/>
    <property type="project" value="TreeGrafter"/>
</dbReference>
<keyword evidence="4" id="KW-0677">Repeat</keyword>
<protein>
    <submittedName>
        <fullName evidence="8">Uncharacterized protein</fullName>
    </submittedName>
</protein>
<dbReference type="InterPro" id="IPR003107">
    <property type="entry name" value="HAT"/>
</dbReference>
<evidence type="ECO:0000256" key="1">
    <source>
        <dbReference type="ARBA" id="ARBA00004123"/>
    </source>
</evidence>
<dbReference type="Gene3D" id="1.25.40.10">
    <property type="entry name" value="Tetratricopeptide repeat domain"/>
    <property type="match status" value="3"/>
</dbReference>
<evidence type="ECO:0000256" key="6">
    <source>
        <dbReference type="ARBA" id="ARBA00023242"/>
    </source>
</evidence>
<organism evidence="8 9">
    <name type="scientific">Thalassiosira oceanica</name>
    <name type="common">Marine diatom</name>
    <dbReference type="NCBI Taxonomy" id="159749"/>
    <lineage>
        <taxon>Eukaryota</taxon>
        <taxon>Sar</taxon>
        <taxon>Stramenopiles</taxon>
        <taxon>Ochrophyta</taxon>
        <taxon>Bacillariophyta</taxon>
        <taxon>Coscinodiscophyceae</taxon>
        <taxon>Thalassiosirophycidae</taxon>
        <taxon>Thalassiosirales</taxon>
        <taxon>Thalassiosiraceae</taxon>
        <taxon>Thalassiosira</taxon>
    </lineage>
</organism>
<evidence type="ECO:0000313" key="8">
    <source>
        <dbReference type="EMBL" id="EJK76007.1"/>
    </source>
</evidence>
<evidence type="ECO:0000313" key="9">
    <source>
        <dbReference type="Proteomes" id="UP000266841"/>
    </source>
</evidence>
<name>K0TQG5_THAOC</name>
<sequence>MKTLVSRYLVSRYRSPQPELAHGRLPLRNVVSSELPTLPSQQAGGSSPYDFGSKGSAYHRRWTWMDSAGRLCAFEIGGPQPMNGHLYNLVGESPAWTRSPTRHPDATSGQVHPCPPPVVCTAGGSELAWVKRFGLKLNFSSAGAPTALYGRGAAGAAVCGGWPARVVGRVVSNSVIDSNQRGVTGKWYPSSLEGVARYLVRLYWSMRRAIGAIVGIVGMQARVKNRAPAPVQISAEQLIREASERQEHHKVGPTIKIHDAEEYQSHLRDRRKHFEDNIRYRREHIGNWVKYARFEEDNREFERARSVFERALEVDNRNPELWLRYAEFEMRNEFVNRARNVLDRAVQLLPRVDFLWYKYAYMEEMVGDIPKCRTVFDRWMEWMPDDNAWMSYARFEGRGGHWDEAKGIMRRYANTYPSARSFLRFAKWAEYEAKDVALARTVYESALVELEPEESRKARVFSRFAAFEERQSEFDRARVIYKHAAKLFHLGQERAEPAMDDDEDVSEWELDKRKELYQQYIAFEKKRGDRAGIEDIVLTGQRAEYEKRVAADPTDYDAWFEYAKLEDENEASSSSSSDSDGTGNKVREVYERAIANIPPNQTEKQYWKRYIYLWIYYALYEEMQRKDLDRASKVYDACLDLIPHASFSFSKIWINAAKLHVRRRDLASARKLLGRAVGMCGKEKIFTEYIALELALGEVDRCRALYTNYLKAMPHNCRAWSKYADLEKSVGETDRCRAIYELAVSQTALDMPEMLWKNYIDFEIDEGEGTKARTLYERLLEKTGHVKDEGRRAQGGACPTARRVAGLREGEGDAASLAKVDSMLPRRVKRKRMRTDEISGAELGYEEYFDYHFPGDDDAGASNLKILEMAAKWKQAQAAEESSSSSSSEDSDSDSSDDDGD</sequence>
<keyword evidence="9" id="KW-1185">Reference proteome</keyword>
<dbReference type="SMART" id="SM00386">
    <property type="entry name" value="HAT"/>
    <property type="match status" value="13"/>
</dbReference>
<feature type="compositionally biased region" description="Acidic residues" evidence="7">
    <location>
        <begin position="889"/>
        <end position="901"/>
    </location>
</feature>
<keyword evidence="6" id="KW-0539">Nucleus</keyword>
<dbReference type="OMA" id="CTAWIKF"/>
<dbReference type="InterPro" id="IPR011990">
    <property type="entry name" value="TPR-like_helical_dom_sf"/>
</dbReference>
<evidence type="ECO:0000256" key="7">
    <source>
        <dbReference type="SAM" id="MobiDB-lite"/>
    </source>
</evidence>
<dbReference type="FunFam" id="1.25.40.10:FF:000575">
    <property type="entry name" value="Pre-mRNA-splicing factor, Crooked neck-like protein"/>
    <property type="match status" value="1"/>
</dbReference>
<dbReference type="Pfam" id="PF23241">
    <property type="entry name" value="HAT_PRP39_C"/>
    <property type="match status" value="1"/>
</dbReference>
<dbReference type="GO" id="GO:0071014">
    <property type="term" value="C:post-mRNA release spliceosomal complex"/>
    <property type="evidence" value="ECO:0007669"/>
    <property type="project" value="TreeGrafter"/>
</dbReference>
<reference evidence="8 9" key="1">
    <citation type="journal article" date="2012" name="Genome Biol.">
        <title>Genome and low-iron response of an oceanic diatom adapted to chronic iron limitation.</title>
        <authorList>
            <person name="Lommer M."/>
            <person name="Specht M."/>
            <person name="Roy A.S."/>
            <person name="Kraemer L."/>
            <person name="Andreson R."/>
            <person name="Gutowska M.A."/>
            <person name="Wolf J."/>
            <person name="Bergner S.V."/>
            <person name="Schilhabel M.B."/>
            <person name="Klostermeier U.C."/>
            <person name="Beiko R.G."/>
            <person name="Rosenstiel P."/>
            <person name="Hippler M."/>
            <person name="Laroche J."/>
        </authorList>
    </citation>
    <scope>NUCLEOTIDE SEQUENCE [LARGE SCALE GENOMIC DNA]</scope>
    <source>
        <strain evidence="8 9">CCMP1005</strain>
    </source>
</reference>
<evidence type="ECO:0000256" key="4">
    <source>
        <dbReference type="ARBA" id="ARBA00022737"/>
    </source>
</evidence>